<dbReference type="InterPro" id="IPR012338">
    <property type="entry name" value="Beta-lactam/transpept-like"/>
</dbReference>
<evidence type="ECO:0000256" key="5">
    <source>
        <dbReference type="ARBA" id="ARBA00022645"/>
    </source>
</evidence>
<keyword evidence="5 16" id="KW-0121">Carboxypeptidase</keyword>
<comment type="catalytic activity">
    <reaction evidence="12">
        <text>Preferential cleavage: (Ac)2-L-Lys-D-Ala-|-D-Ala. Also transpeptidation of peptidyl-alanyl moieties that are N-acyl substituents of D-alanine.</text>
        <dbReference type="EC" id="3.4.16.4"/>
    </reaction>
</comment>
<dbReference type="Gene3D" id="2.60.410.10">
    <property type="entry name" value="D-Ala-D-Ala carboxypeptidase, C-terminal domain"/>
    <property type="match status" value="1"/>
</dbReference>
<keyword evidence="6" id="KW-0645">Protease</keyword>
<evidence type="ECO:0000256" key="10">
    <source>
        <dbReference type="ARBA" id="ARBA00022984"/>
    </source>
</evidence>
<evidence type="ECO:0000256" key="11">
    <source>
        <dbReference type="ARBA" id="ARBA00023316"/>
    </source>
</evidence>
<dbReference type="EMBL" id="CP011126">
    <property type="protein sequence ID" value="AKQ33797.1"/>
    <property type="molecule type" value="Genomic_DNA"/>
</dbReference>
<reference evidence="16 17" key="1">
    <citation type="journal article" date="2015" name="Genome Biol. Evol.">
        <title>Distinctive Genome Reduction Rates Revealed by Genomic Analyses of Two Coxiella-Like Endosymbionts in Ticks.</title>
        <authorList>
            <person name="Gottlieb Y."/>
            <person name="Lalzar I."/>
            <person name="Klasson L."/>
        </authorList>
    </citation>
    <scope>NUCLEOTIDE SEQUENCE [LARGE SCALE GENOMIC DNA]</scope>
    <source>
        <strain evidence="16 17">CRt</strain>
    </source>
</reference>
<evidence type="ECO:0000256" key="2">
    <source>
        <dbReference type="ARBA" id="ARBA00004752"/>
    </source>
</evidence>
<evidence type="ECO:0000256" key="3">
    <source>
        <dbReference type="ARBA" id="ARBA00007164"/>
    </source>
</evidence>
<keyword evidence="11" id="KW-0961">Cell wall biogenesis/degradation</keyword>
<sequence>MKFLSSRARVIFFHVVSLSLSFGIVTAWAGDPNSTAQKNLTLAKTATNQVPETPPSLVPPPPNLNVKGYVLMDANSGAIIAEKNMNQRLQPASLTKLMTLYLAFQALKSGQIHLDDKASVSVSAWRTDGSRMFLKEGSSVPVDSLIQGIIVASGNDACVTVAQYIAGTEQTFAQMMNQTAQRLGMKSSHYVDSQGLPNPDHYSTAYDIALLTRAIIKDFPEYYHFFSQKWLTYNNIKQPNRNRLLWRDNSVDGLKTGHTEEAGYCLIASTQREGMRLISVVLGAPTDSDRADDSEALLNYGFRFYQTQRLFNVHIPITQKRIWFGKEKYASFGLANPLYVTFPIGDNKNLKATIQFSEPHLRAPLNEGQSYGVINISLNGKLMATAPLIALQKYSTAGLLSRMWDHIALFFKGIFSKAS</sequence>
<name>A0ABM5UV04_9COXI</name>
<evidence type="ECO:0000256" key="1">
    <source>
        <dbReference type="ARBA" id="ARBA00003217"/>
    </source>
</evidence>
<dbReference type="PRINTS" id="PR00725">
    <property type="entry name" value="DADACBPTASE1"/>
</dbReference>
<comment type="similarity">
    <text evidence="3 13">Belongs to the peptidase S11 family.</text>
</comment>
<proteinExistence type="inferred from homology"/>
<evidence type="ECO:0000259" key="15">
    <source>
        <dbReference type="SMART" id="SM00936"/>
    </source>
</evidence>
<dbReference type="InterPro" id="IPR001967">
    <property type="entry name" value="Peptidase_S11_N"/>
</dbReference>
<evidence type="ECO:0000256" key="8">
    <source>
        <dbReference type="ARBA" id="ARBA00022801"/>
    </source>
</evidence>
<evidence type="ECO:0000313" key="17">
    <source>
        <dbReference type="Proteomes" id="UP000063965"/>
    </source>
</evidence>
<comment type="pathway">
    <text evidence="2">Cell wall biogenesis; peptidoglycan biosynthesis.</text>
</comment>
<feature type="chain" id="PRO_5046254868" description="serine-type D-Ala-D-Ala carboxypeptidase" evidence="14">
    <location>
        <begin position="30"/>
        <end position="419"/>
    </location>
</feature>
<keyword evidence="10" id="KW-0573">Peptidoglycan synthesis</keyword>
<keyword evidence="17" id="KW-1185">Reference proteome</keyword>
<dbReference type="Proteomes" id="UP000063965">
    <property type="component" value="Chromosome"/>
</dbReference>
<keyword evidence="9" id="KW-0133">Cell shape</keyword>
<dbReference type="PANTHER" id="PTHR21581:SF6">
    <property type="entry name" value="TRAFFICKING PROTEIN PARTICLE COMPLEX SUBUNIT 12"/>
    <property type="match status" value="1"/>
</dbReference>
<dbReference type="InterPro" id="IPR012907">
    <property type="entry name" value="Peptidase_S11_C"/>
</dbReference>
<evidence type="ECO:0000256" key="14">
    <source>
        <dbReference type="SAM" id="SignalP"/>
    </source>
</evidence>
<dbReference type="Gene3D" id="3.40.710.10">
    <property type="entry name" value="DD-peptidase/beta-lactamase superfamily"/>
    <property type="match status" value="1"/>
</dbReference>
<evidence type="ECO:0000256" key="7">
    <source>
        <dbReference type="ARBA" id="ARBA00022729"/>
    </source>
</evidence>
<evidence type="ECO:0000256" key="6">
    <source>
        <dbReference type="ARBA" id="ARBA00022670"/>
    </source>
</evidence>
<keyword evidence="8" id="KW-0378">Hydrolase</keyword>
<dbReference type="PANTHER" id="PTHR21581">
    <property type="entry name" value="D-ALANYL-D-ALANINE CARBOXYPEPTIDASE"/>
    <property type="match status" value="1"/>
</dbReference>
<dbReference type="EC" id="3.4.16.4" evidence="4"/>
<dbReference type="SUPFAM" id="SSF69189">
    <property type="entry name" value="Penicillin-binding protein associated domain"/>
    <property type="match status" value="1"/>
</dbReference>
<dbReference type="Pfam" id="PF00768">
    <property type="entry name" value="Peptidase_S11"/>
    <property type="match status" value="1"/>
</dbReference>
<evidence type="ECO:0000256" key="13">
    <source>
        <dbReference type="RuleBase" id="RU004016"/>
    </source>
</evidence>
<evidence type="ECO:0000256" key="9">
    <source>
        <dbReference type="ARBA" id="ARBA00022960"/>
    </source>
</evidence>
<evidence type="ECO:0000256" key="4">
    <source>
        <dbReference type="ARBA" id="ARBA00012448"/>
    </source>
</evidence>
<organism evidence="16 17">
    <name type="scientific">Candidatus Coxiella mudrowiae</name>
    <dbReference type="NCBI Taxonomy" id="2054173"/>
    <lineage>
        <taxon>Bacteria</taxon>
        <taxon>Pseudomonadati</taxon>
        <taxon>Pseudomonadota</taxon>
        <taxon>Gammaproteobacteria</taxon>
        <taxon>Legionellales</taxon>
        <taxon>Coxiellaceae</taxon>
        <taxon>Coxiella</taxon>
    </lineage>
</organism>
<dbReference type="Pfam" id="PF07943">
    <property type="entry name" value="PBP5_C"/>
    <property type="match status" value="1"/>
</dbReference>
<feature type="signal peptide" evidence="14">
    <location>
        <begin position="1"/>
        <end position="29"/>
    </location>
</feature>
<dbReference type="SUPFAM" id="SSF56601">
    <property type="entry name" value="beta-lactamase/transpeptidase-like"/>
    <property type="match status" value="1"/>
</dbReference>
<dbReference type="InterPro" id="IPR037167">
    <property type="entry name" value="Peptidase_S11_C_sf"/>
</dbReference>
<accession>A0ABM5UV04</accession>
<evidence type="ECO:0000313" key="16">
    <source>
        <dbReference type="EMBL" id="AKQ33797.1"/>
    </source>
</evidence>
<protein>
    <recommendedName>
        <fullName evidence="4">serine-type D-Ala-D-Ala carboxypeptidase</fullName>
        <ecNumber evidence="4">3.4.16.4</ecNumber>
    </recommendedName>
</protein>
<feature type="domain" description="Peptidase S11 D-Ala-D-Ala carboxypeptidase A C-terminal" evidence="15">
    <location>
        <begin position="305"/>
        <end position="396"/>
    </location>
</feature>
<dbReference type="SMART" id="SM00936">
    <property type="entry name" value="PBP5_C"/>
    <property type="match status" value="1"/>
</dbReference>
<keyword evidence="7 14" id="KW-0732">Signal</keyword>
<dbReference type="InterPro" id="IPR015956">
    <property type="entry name" value="Peniciliin-bd_prot_C_sf"/>
</dbReference>
<dbReference type="InterPro" id="IPR018044">
    <property type="entry name" value="Peptidase_S11"/>
</dbReference>
<gene>
    <name evidence="16" type="ORF">CleRT_11630</name>
</gene>
<comment type="function">
    <text evidence="1">Removes C-terminal D-alanyl residues from sugar-peptide cell wall precursors.</text>
</comment>
<evidence type="ECO:0000256" key="12">
    <source>
        <dbReference type="ARBA" id="ARBA00034000"/>
    </source>
</evidence>
<dbReference type="GO" id="GO:0004180">
    <property type="term" value="F:carboxypeptidase activity"/>
    <property type="evidence" value="ECO:0007669"/>
    <property type="project" value="UniProtKB-KW"/>
</dbReference>